<dbReference type="Pfam" id="PF01258">
    <property type="entry name" value="zf-dskA_traR"/>
    <property type="match status" value="1"/>
</dbReference>
<evidence type="ECO:0000256" key="1">
    <source>
        <dbReference type="ARBA" id="ARBA00022723"/>
    </source>
</evidence>
<dbReference type="SUPFAM" id="SSF57716">
    <property type="entry name" value="Glucocorticoid receptor-like (DNA-binding domain)"/>
    <property type="match status" value="1"/>
</dbReference>
<comment type="caution">
    <text evidence="6">The sequence shown here is derived from an EMBL/GenBank/DDBJ whole genome shotgun (WGS) entry which is preliminary data.</text>
</comment>
<organism evidence="6 7">
    <name type="scientific">Williamsia serinedens</name>
    <dbReference type="NCBI Taxonomy" id="391736"/>
    <lineage>
        <taxon>Bacteria</taxon>
        <taxon>Bacillati</taxon>
        <taxon>Actinomycetota</taxon>
        <taxon>Actinomycetes</taxon>
        <taxon>Mycobacteriales</taxon>
        <taxon>Nocardiaceae</taxon>
        <taxon>Williamsia</taxon>
    </lineage>
</organism>
<dbReference type="RefSeq" id="WP_253653244.1">
    <property type="nucleotide sequence ID" value="NZ_BAAAOE010000001.1"/>
</dbReference>
<evidence type="ECO:0000256" key="3">
    <source>
        <dbReference type="ARBA" id="ARBA00022833"/>
    </source>
</evidence>
<dbReference type="EMBL" id="JAMTCG010000002">
    <property type="protein sequence ID" value="MCP2159610.1"/>
    <property type="molecule type" value="Genomic_DNA"/>
</dbReference>
<gene>
    <name evidence="6" type="ORF">LX12_000789</name>
</gene>
<dbReference type="PANTHER" id="PTHR33823:SF2">
    <property type="entry name" value="RNA POLYMERASE-BINDING TRANSCRIPTION FACTOR DKSA"/>
    <property type="match status" value="1"/>
</dbReference>
<sequence length="115" mass="12483">MDPDIVRGLLDAERAEATALLASMRARLTAVVDAAVDEHADDEHDPEGSTLAFERGQLVSQIERSSRRLSEIDAAVARLDDGTYGRCVRCEGEISEVRLEAIPATEVCITCAGRR</sequence>
<evidence type="ECO:0000313" key="7">
    <source>
        <dbReference type="Proteomes" id="UP001205740"/>
    </source>
</evidence>
<dbReference type="Proteomes" id="UP001205740">
    <property type="component" value="Unassembled WGS sequence"/>
</dbReference>
<keyword evidence="1" id="KW-0479">Metal-binding</keyword>
<feature type="domain" description="Zinc finger DksA/TraR C4-type" evidence="5">
    <location>
        <begin position="82"/>
        <end position="115"/>
    </location>
</feature>
<keyword evidence="3" id="KW-0862">Zinc</keyword>
<dbReference type="PROSITE" id="PS51128">
    <property type="entry name" value="ZF_DKSA_2"/>
    <property type="match status" value="1"/>
</dbReference>
<dbReference type="Gene3D" id="1.20.120.910">
    <property type="entry name" value="DksA, coiled-coil domain"/>
    <property type="match status" value="1"/>
</dbReference>
<proteinExistence type="predicted"/>
<evidence type="ECO:0000256" key="2">
    <source>
        <dbReference type="ARBA" id="ARBA00022771"/>
    </source>
</evidence>
<evidence type="ECO:0000313" key="6">
    <source>
        <dbReference type="EMBL" id="MCP2159610.1"/>
    </source>
</evidence>
<dbReference type="PANTHER" id="PTHR33823">
    <property type="entry name" value="RNA POLYMERASE-BINDING TRANSCRIPTION FACTOR DKSA-RELATED"/>
    <property type="match status" value="1"/>
</dbReference>
<feature type="zinc finger region" description="dksA C4-type" evidence="4">
    <location>
        <begin position="87"/>
        <end position="111"/>
    </location>
</feature>
<evidence type="ECO:0000256" key="4">
    <source>
        <dbReference type="PROSITE-ProRule" id="PRU00510"/>
    </source>
</evidence>
<accession>A0ABT1GYZ9</accession>
<keyword evidence="7" id="KW-1185">Reference proteome</keyword>
<name>A0ABT1GYZ9_9NOCA</name>
<dbReference type="SUPFAM" id="SSF109635">
    <property type="entry name" value="DnaK suppressor protein DksA, alpha-hairpin domain"/>
    <property type="match status" value="1"/>
</dbReference>
<dbReference type="InterPro" id="IPR000962">
    <property type="entry name" value="Znf_DskA_TraR"/>
</dbReference>
<keyword evidence="2" id="KW-0863">Zinc-finger</keyword>
<protein>
    <submittedName>
        <fullName evidence="6">Transcriptional regulator, TraR/DksA family</fullName>
    </submittedName>
</protein>
<dbReference type="InterPro" id="IPR037187">
    <property type="entry name" value="DnaK_N"/>
</dbReference>
<reference evidence="6 7" key="1">
    <citation type="submission" date="2022-06" db="EMBL/GenBank/DDBJ databases">
        <title>Genomic Encyclopedia of Archaeal and Bacterial Type Strains, Phase II (KMG-II): from individual species to whole genera.</title>
        <authorList>
            <person name="Goeker M."/>
        </authorList>
    </citation>
    <scope>NUCLEOTIDE SEQUENCE [LARGE SCALE GENOMIC DNA]</scope>
    <source>
        <strain evidence="6 7">DSM 45037</strain>
    </source>
</reference>
<evidence type="ECO:0000259" key="5">
    <source>
        <dbReference type="Pfam" id="PF01258"/>
    </source>
</evidence>